<proteinExistence type="predicted"/>
<dbReference type="AlphaFoldDB" id="A0A6A6P5Z8"/>
<protein>
    <submittedName>
        <fullName evidence="2">Uncharacterized protein</fullName>
    </submittedName>
</protein>
<dbReference type="Proteomes" id="UP000799766">
    <property type="component" value="Unassembled WGS sequence"/>
</dbReference>
<name>A0A6A6P5Z8_9PEZI</name>
<feature type="region of interest" description="Disordered" evidence="1">
    <location>
        <begin position="206"/>
        <end position="225"/>
    </location>
</feature>
<accession>A0A6A6P5Z8</accession>
<feature type="region of interest" description="Disordered" evidence="1">
    <location>
        <begin position="106"/>
        <end position="164"/>
    </location>
</feature>
<gene>
    <name evidence="2" type="ORF">BDY21DRAFT_190450</name>
</gene>
<dbReference type="EMBL" id="MU001675">
    <property type="protein sequence ID" value="KAF2459426.1"/>
    <property type="molecule type" value="Genomic_DNA"/>
</dbReference>
<sequence length="287" mass="30670">MYCVPSVEHAKGNVRPYVVVAKALHRSDPPSVIASEAVAFVALRQLRPSSLDSALSPPPSSSTYIVRFGRETWLGPSDPVLGKAIGASGEAAGPLPACSSVKVAAARRNQRDPSAGLQQAHPSPGSSRRLQDGVPAGRACDGDFATEYPETPVSTRRRRCSSRGYRGAWEGEAPSELTMRASSLARISTRDLRSDVCGRLVEEARAEATDEERDSPGAQQASHCAPSLWSPPGFPGLSSQTRSNTGSLFFPCLFLSRLHRDTECRHLTIPCYPARRIPGPVCSGHLG</sequence>
<evidence type="ECO:0000313" key="3">
    <source>
        <dbReference type="Proteomes" id="UP000799766"/>
    </source>
</evidence>
<evidence type="ECO:0000256" key="1">
    <source>
        <dbReference type="SAM" id="MobiDB-lite"/>
    </source>
</evidence>
<feature type="compositionally biased region" description="Polar residues" evidence="1">
    <location>
        <begin position="116"/>
        <end position="128"/>
    </location>
</feature>
<reference evidence="2" key="1">
    <citation type="journal article" date="2020" name="Stud. Mycol.">
        <title>101 Dothideomycetes genomes: a test case for predicting lifestyles and emergence of pathogens.</title>
        <authorList>
            <person name="Haridas S."/>
            <person name="Albert R."/>
            <person name="Binder M."/>
            <person name="Bloem J."/>
            <person name="Labutti K."/>
            <person name="Salamov A."/>
            <person name="Andreopoulos B."/>
            <person name="Baker S."/>
            <person name="Barry K."/>
            <person name="Bills G."/>
            <person name="Bluhm B."/>
            <person name="Cannon C."/>
            <person name="Castanera R."/>
            <person name="Culley D."/>
            <person name="Daum C."/>
            <person name="Ezra D."/>
            <person name="Gonzalez J."/>
            <person name="Henrissat B."/>
            <person name="Kuo A."/>
            <person name="Liang C."/>
            <person name="Lipzen A."/>
            <person name="Lutzoni F."/>
            <person name="Magnuson J."/>
            <person name="Mondo S."/>
            <person name="Nolan M."/>
            <person name="Ohm R."/>
            <person name="Pangilinan J."/>
            <person name="Park H.-J."/>
            <person name="Ramirez L."/>
            <person name="Alfaro M."/>
            <person name="Sun H."/>
            <person name="Tritt A."/>
            <person name="Yoshinaga Y."/>
            <person name="Zwiers L.-H."/>
            <person name="Turgeon B."/>
            <person name="Goodwin S."/>
            <person name="Spatafora J."/>
            <person name="Crous P."/>
            <person name="Grigoriev I."/>
        </authorList>
    </citation>
    <scope>NUCLEOTIDE SEQUENCE</scope>
    <source>
        <strain evidence="2">ATCC 16933</strain>
    </source>
</reference>
<evidence type="ECO:0000313" key="2">
    <source>
        <dbReference type="EMBL" id="KAF2459426.1"/>
    </source>
</evidence>
<keyword evidence="3" id="KW-1185">Reference proteome</keyword>
<organism evidence="2 3">
    <name type="scientific">Lineolata rhizophorae</name>
    <dbReference type="NCBI Taxonomy" id="578093"/>
    <lineage>
        <taxon>Eukaryota</taxon>
        <taxon>Fungi</taxon>
        <taxon>Dikarya</taxon>
        <taxon>Ascomycota</taxon>
        <taxon>Pezizomycotina</taxon>
        <taxon>Dothideomycetes</taxon>
        <taxon>Dothideomycetes incertae sedis</taxon>
        <taxon>Lineolatales</taxon>
        <taxon>Lineolataceae</taxon>
        <taxon>Lineolata</taxon>
    </lineage>
</organism>